<proteinExistence type="inferred from homology"/>
<protein>
    <submittedName>
        <fullName evidence="6">Threonine ammonia-lyase</fullName>
    </submittedName>
</protein>
<dbReference type="Gene3D" id="3.40.50.1100">
    <property type="match status" value="2"/>
</dbReference>
<evidence type="ECO:0000259" key="5">
    <source>
        <dbReference type="Pfam" id="PF00291"/>
    </source>
</evidence>
<accession>A0AAV3UI54</accession>
<dbReference type="EMBL" id="BAABKX010000008">
    <property type="protein sequence ID" value="GAA5051209.1"/>
    <property type="molecule type" value="Genomic_DNA"/>
</dbReference>
<gene>
    <name evidence="6" type="primary">ilvA_2</name>
    <name evidence="6" type="ORF">GCM10025751_26180</name>
</gene>
<comment type="similarity">
    <text evidence="2">Belongs to the serine/threonine dehydratase family.</text>
</comment>
<dbReference type="InterPro" id="IPR001926">
    <property type="entry name" value="TrpB-like_PALP"/>
</dbReference>
<dbReference type="GO" id="GO:0006565">
    <property type="term" value="P:L-serine catabolic process"/>
    <property type="evidence" value="ECO:0007669"/>
    <property type="project" value="TreeGrafter"/>
</dbReference>
<dbReference type="Pfam" id="PF00291">
    <property type="entry name" value="PALP"/>
    <property type="match status" value="1"/>
</dbReference>
<dbReference type="PANTHER" id="PTHR48078:SF7">
    <property type="entry name" value="BLL6502 PROTEIN"/>
    <property type="match status" value="1"/>
</dbReference>
<dbReference type="PANTHER" id="PTHR48078">
    <property type="entry name" value="THREONINE DEHYDRATASE, MITOCHONDRIAL-RELATED"/>
    <property type="match status" value="1"/>
</dbReference>
<keyword evidence="7" id="KW-1185">Reference proteome</keyword>
<comment type="caution">
    <text evidence="6">The sequence shown here is derived from an EMBL/GenBank/DDBJ whole genome shotgun (WGS) entry which is preliminary data.</text>
</comment>
<evidence type="ECO:0000313" key="7">
    <source>
        <dbReference type="Proteomes" id="UP001501729"/>
    </source>
</evidence>
<reference evidence="6 7" key="1">
    <citation type="journal article" date="2019" name="Int. J. Syst. Evol. Microbiol.">
        <title>The Global Catalogue of Microorganisms (GCM) 10K type strain sequencing project: providing services to taxonomists for standard genome sequencing and annotation.</title>
        <authorList>
            <consortium name="The Broad Institute Genomics Platform"/>
            <consortium name="The Broad Institute Genome Sequencing Center for Infectious Disease"/>
            <person name="Wu L."/>
            <person name="Ma J."/>
        </authorList>
    </citation>
    <scope>NUCLEOTIDE SEQUENCE [LARGE SCALE GENOMIC DNA]</scope>
    <source>
        <strain evidence="6 7">JCM 17504</strain>
    </source>
</reference>
<dbReference type="FunFam" id="3.40.50.1100:FF:000005">
    <property type="entry name" value="Threonine dehydratase catabolic"/>
    <property type="match status" value="1"/>
</dbReference>
<dbReference type="InterPro" id="IPR036052">
    <property type="entry name" value="TrpB-like_PALP_sf"/>
</dbReference>
<dbReference type="RefSeq" id="WP_227777652.1">
    <property type="nucleotide sequence ID" value="NZ_BAABKX010000008.1"/>
</dbReference>
<dbReference type="GO" id="GO:0006567">
    <property type="term" value="P:L-threonine catabolic process"/>
    <property type="evidence" value="ECO:0007669"/>
    <property type="project" value="TreeGrafter"/>
</dbReference>
<dbReference type="GO" id="GO:0004794">
    <property type="term" value="F:threonine deaminase activity"/>
    <property type="evidence" value="ECO:0007669"/>
    <property type="project" value="TreeGrafter"/>
</dbReference>
<organism evidence="6 7">
    <name type="scientific">Haladaptatus pallidirubidus</name>
    <dbReference type="NCBI Taxonomy" id="1008152"/>
    <lineage>
        <taxon>Archaea</taxon>
        <taxon>Methanobacteriati</taxon>
        <taxon>Methanobacteriota</taxon>
        <taxon>Stenosarchaea group</taxon>
        <taxon>Halobacteria</taxon>
        <taxon>Halobacteriales</taxon>
        <taxon>Haladaptataceae</taxon>
        <taxon>Haladaptatus</taxon>
    </lineage>
</organism>
<keyword evidence="4" id="KW-0456">Lyase</keyword>
<feature type="domain" description="Tryptophan synthase beta chain-like PALP" evidence="5">
    <location>
        <begin position="41"/>
        <end position="325"/>
    </location>
</feature>
<dbReference type="GO" id="GO:0009097">
    <property type="term" value="P:isoleucine biosynthetic process"/>
    <property type="evidence" value="ECO:0007669"/>
    <property type="project" value="TreeGrafter"/>
</dbReference>
<dbReference type="InterPro" id="IPR050147">
    <property type="entry name" value="Ser/Thr_Dehydratase"/>
</dbReference>
<evidence type="ECO:0000256" key="2">
    <source>
        <dbReference type="ARBA" id="ARBA00010869"/>
    </source>
</evidence>
<sequence length="340" mass="36662">MPSYEPVESPDKTTIFSYHDLTPPTTQDIYAAQRIVRRYLPRTPLVRSESLSAELDADVYLKREDTLPTRSFKIRGFYNLIADLEPEFREKGLITASMGNHGQGMATAAREFDVPAIIVVPATLENPTKINSMERLGATVIKHGQDFDEAREYAEQQGAEEGYRYVHGGNEPHLIAGRASAGLEVMEDCPEVDVLINPVGGGSSASAYALTVGALLGADVIGVQATGADAVYRAWSEGTIELQAQADTFAEGIKTRTPFALPLQIMQEHLTEMMLVEDDDLRAAIQRLLVDDAIMAEGAAAAGIAAALQMGGELAGKTVVLPITGSNLSAEKLQNMLADR</sequence>
<comment type="cofactor">
    <cofactor evidence="1">
        <name>pyridoxal 5'-phosphate</name>
        <dbReference type="ChEBI" id="CHEBI:597326"/>
    </cofactor>
</comment>
<dbReference type="AlphaFoldDB" id="A0AAV3UI54"/>
<keyword evidence="3" id="KW-0663">Pyridoxal phosphate</keyword>
<evidence type="ECO:0000313" key="6">
    <source>
        <dbReference type="EMBL" id="GAA5051209.1"/>
    </source>
</evidence>
<dbReference type="GO" id="GO:0003941">
    <property type="term" value="F:L-serine ammonia-lyase activity"/>
    <property type="evidence" value="ECO:0007669"/>
    <property type="project" value="TreeGrafter"/>
</dbReference>
<name>A0AAV3UI54_9EURY</name>
<dbReference type="SUPFAM" id="SSF53686">
    <property type="entry name" value="Tryptophan synthase beta subunit-like PLP-dependent enzymes"/>
    <property type="match status" value="1"/>
</dbReference>
<evidence type="ECO:0000256" key="3">
    <source>
        <dbReference type="ARBA" id="ARBA00022898"/>
    </source>
</evidence>
<evidence type="ECO:0000256" key="1">
    <source>
        <dbReference type="ARBA" id="ARBA00001933"/>
    </source>
</evidence>
<dbReference type="Proteomes" id="UP001501729">
    <property type="component" value="Unassembled WGS sequence"/>
</dbReference>
<dbReference type="GeneID" id="68616258"/>
<evidence type="ECO:0000256" key="4">
    <source>
        <dbReference type="ARBA" id="ARBA00023239"/>
    </source>
</evidence>